<evidence type="ECO:0000256" key="2">
    <source>
        <dbReference type="ARBA" id="ARBA00009093"/>
    </source>
</evidence>
<dbReference type="InterPro" id="IPR000953">
    <property type="entry name" value="Chromo/chromo_shadow_dom"/>
</dbReference>
<comment type="subcellular location">
    <subcellularLocation>
        <location evidence="1">Nucleus</location>
    </subcellularLocation>
</comment>
<evidence type="ECO:0000256" key="1">
    <source>
        <dbReference type="ARBA" id="ARBA00004123"/>
    </source>
</evidence>
<organism evidence="10 11">
    <name type="scientific">Sphaerobolus stellatus (strain SS14)</name>
    <dbReference type="NCBI Taxonomy" id="990650"/>
    <lineage>
        <taxon>Eukaryota</taxon>
        <taxon>Fungi</taxon>
        <taxon>Dikarya</taxon>
        <taxon>Basidiomycota</taxon>
        <taxon>Agaricomycotina</taxon>
        <taxon>Agaricomycetes</taxon>
        <taxon>Phallomycetidae</taxon>
        <taxon>Geastrales</taxon>
        <taxon>Sphaerobolaceae</taxon>
        <taxon>Sphaerobolus</taxon>
    </lineage>
</organism>
<keyword evidence="7" id="KW-0539">Nucleus</keyword>
<feature type="domain" description="Chromo" evidence="9">
    <location>
        <begin position="20"/>
        <end position="81"/>
    </location>
</feature>
<dbReference type="Pfam" id="PF05712">
    <property type="entry name" value="MRG"/>
    <property type="match status" value="1"/>
</dbReference>
<dbReference type="InterPro" id="IPR026541">
    <property type="entry name" value="MRG_dom"/>
</dbReference>
<evidence type="ECO:0000313" key="10">
    <source>
        <dbReference type="EMBL" id="KIJ37575.1"/>
    </source>
</evidence>
<dbReference type="Gene3D" id="1.10.274.30">
    <property type="entry name" value="MRG domain"/>
    <property type="match status" value="1"/>
</dbReference>
<evidence type="ECO:0000259" key="9">
    <source>
        <dbReference type="SMART" id="SM00298"/>
    </source>
</evidence>
<evidence type="ECO:0000256" key="5">
    <source>
        <dbReference type="ARBA" id="ARBA00023015"/>
    </source>
</evidence>
<evidence type="ECO:0000313" key="11">
    <source>
        <dbReference type="Proteomes" id="UP000054279"/>
    </source>
</evidence>
<dbReference type="Pfam" id="PF22732">
    <property type="entry name" value="MSL3_chromo-like"/>
    <property type="match status" value="1"/>
</dbReference>
<feature type="compositionally biased region" description="Basic and acidic residues" evidence="8">
    <location>
        <begin position="112"/>
        <end position="123"/>
    </location>
</feature>
<dbReference type="GO" id="GO:0032221">
    <property type="term" value="C:Rpd3S complex"/>
    <property type="evidence" value="ECO:0007669"/>
    <property type="project" value="TreeGrafter"/>
</dbReference>
<keyword evidence="11" id="KW-1185">Reference proteome</keyword>
<keyword evidence="4" id="KW-0156">Chromatin regulator</keyword>
<dbReference type="GO" id="GO:0035267">
    <property type="term" value="C:NuA4 histone acetyltransferase complex"/>
    <property type="evidence" value="ECO:0007669"/>
    <property type="project" value="TreeGrafter"/>
</dbReference>
<dbReference type="CDD" id="cd18983">
    <property type="entry name" value="CBD_MSL3_like"/>
    <property type="match status" value="1"/>
</dbReference>
<dbReference type="PANTHER" id="PTHR10880">
    <property type="entry name" value="MORTALITY FACTOR 4-LIKE PROTEIN"/>
    <property type="match status" value="1"/>
</dbReference>
<accession>A0A0C9VJ16</accession>
<dbReference type="OrthoDB" id="124855at2759"/>
<feature type="region of interest" description="Disordered" evidence="8">
    <location>
        <begin position="86"/>
        <end position="136"/>
    </location>
</feature>
<dbReference type="EMBL" id="KN837168">
    <property type="protein sequence ID" value="KIJ37575.1"/>
    <property type="molecule type" value="Genomic_DNA"/>
</dbReference>
<protein>
    <recommendedName>
        <fullName evidence="3">Chromatin modification-related protein EAF3</fullName>
    </recommendedName>
</protein>
<dbReference type="GO" id="GO:0006338">
    <property type="term" value="P:chromatin remodeling"/>
    <property type="evidence" value="ECO:0007669"/>
    <property type="project" value="UniProtKB-ARBA"/>
</dbReference>
<dbReference type="PANTHER" id="PTHR10880:SF15">
    <property type="entry name" value="MSL COMPLEX SUBUNIT 3"/>
    <property type="match status" value="1"/>
</dbReference>
<dbReference type="HOGENOM" id="CLU_039566_1_1_1"/>
<dbReference type="GO" id="GO:0006355">
    <property type="term" value="P:regulation of DNA-templated transcription"/>
    <property type="evidence" value="ECO:0007669"/>
    <property type="project" value="InterPro"/>
</dbReference>
<gene>
    <name evidence="10" type="ORF">M422DRAFT_231623</name>
</gene>
<keyword evidence="5" id="KW-0805">Transcription regulation</keyword>
<evidence type="ECO:0000256" key="7">
    <source>
        <dbReference type="ARBA" id="ARBA00023242"/>
    </source>
</evidence>
<proteinExistence type="inferred from homology"/>
<dbReference type="AlphaFoldDB" id="A0A0C9VJ16"/>
<comment type="similarity">
    <text evidence="2">Belongs to the MRG family.</text>
</comment>
<dbReference type="InterPro" id="IPR016197">
    <property type="entry name" value="Chromo-like_dom_sf"/>
</dbReference>
<dbReference type="SMART" id="SM00298">
    <property type="entry name" value="CHROMO"/>
    <property type="match status" value="1"/>
</dbReference>
<dbReference type="Proteomes" id="UP000054279">
    <property type="component" value="Unassembled WGS sequence"/>
</dbReference>
<keyword evidence="6" id="KW-0804">Transcription</keyword>
<dbReference type="InterPro" id="IPR008676">
    <property type="entry name" value="MRG"/>
</dbReference>
<name>A0A0C9VJ16_SPHS4</name>
<feature type="compositionally biased region" description="Low complexity" evidence="8">
    <location>
        <begin position="86"/>
        <end position="99"/>
    </location>
</feature>
<reference evidence="10 11" key="1">
    <citation type="submission" date="2014-06" db="EMBL/GenBank/DDBJ databases">
        <title>Evolutionary Origins and Diversification of the Mycorrhizal Mutualists.</title>
        <authorList>
            <consortium name="DOE Joint Genome Institute"/>
            <consortium name="Mycorrhizal Genomics Consortium"/>
            <person name="Kohler A."/>
            <person name="Kuo A."/>
            <person name="Nagy L.G."/>
            <person name="Floudas D."/>
            <person name="Copeland A."/>
            <person name="Barry K.W."/>
            <person name="Cichocki N."/>
            <person name="Veneault-Fourrey C."/>
            <person name="LaButti K."/>
            <person name="Lindquist E.A."/>
            <person name="Lipzen A."/>
            <person name="Lundell T."/>
            <person name="Morin E."/>
            <person name="Murat C."/>
            <person name="Riley R."/>
            <person name="Ohm R."/>
            <person name="Sun H."/>
            <person name="Tunlid A."/>
            <person name="Henrissat B."/>
            <person name="Grigoriev I.V."/>
            <person name="Hibbett D.S."/>
            <person name="Martin F."/>
        </authorList>
    </citation>
    <scope>NUCLEOTIDE SEQUENCE [LARGE SCALE GENOMIC DNA]</scope>
    <source>
        <strain evidence="10 11">SS14</strain>
    </source>
</reference>
<sequence>MSDITFTANERVLCYHGPLIYEAKVLKGENFDENQTKTGKRGQHYLVHYKGWKQTWDEWVPPDRVLKFNETNIALQKKLSLAAQKTAPPAIPSKAPAPKEGISSTASAARGEGTRESGRTRKEGRGHKRGRDEDESIRKPDLRLTVPDALKVVLVDDWEAVTKNHQLVTLPRKPNVQEVLKMWKDYVDSMDPKPNHPEAIGTVAAGLQLYFDRSLGANLLYKFERPQYAEIRKRYVTGPTVKVGEEKDMSAVYGTEHLLRMLVSLPAMIASSTMDPESVIVLRDYVHLLMDWMILEKDQIFQRQYDDSSSQYMNMSRS</sequence>
<dbReference type="InterPro" id="IPR038217">
    <property type="entry name" value="MRG_C_sf"/>
</dbReference>
<evidence type="ECO:0000256" key="6">
    <source>
        <dbReference type="ARBA" id="ARBA00023163"/>
    </source>
</evidence>
<evidence type="ECO:0000256" key="8">
    <source>
        <dbReference type="SAM" id="MobiDB-lite"/>
    </source>
</evidence>
<dbReference type="Gene3D" id="2.30.30.140">
    <property type="match status" value="1"/>
</dbReference>
<dbReference type="PROSITE" id="PS51640">
    <property type="entry name" value="MRG"/>
    <property type="match status" value="1"/>
</dbReference>
<evidence type="ECO:0000256" key="4">
    <source>
        <dbReference type="ARBA" id="ARBA00022853"/>
    </source>
</evidence>
<dbReference type="SUPFAM" id="SSF54160">
    <property type="entry name" value="Chromo domain-like"/>
    <property type="match status" value="1"/>
</dbReference>
<dbReference type="InterPro" id="IPR053820">
    <property type="entry name" value="MSL3_chromo-like"/>
</dbReference>
<evidence type="ECO:0000256" key="3">
    <source>
        <dbReference type="ARBA" id="ARBA00018505"/>
    </source>
</evidence>
<dbReference type="PIRSF" id="PIRSF038133">
    <property type="entry name" value="HAT_Nua4_EAF3/MRG15"/>
    <property type="match status" value="1"/>
</dbReference>